<dbReference type="PROSITE" id="PS00447">
    <property type="entry name" value="DNA_POLYMERASE_A"/>
    <property type="match status" value="1"/>
</dbReference>
<dbReference type="GO" id="GO:0003887">
    <property type="term" value="F:DNA-directed DNA polymerase activity"/>
    <property type="evidence" value="ECO:0007669"/>
    <property type="project" value="UniProtKB-UniRule"/>
</dbReference>
<comment type="function">
    <text evidence="13">In addition to polymerase activity, this DNA polymerase exhibits 5'-3' exonuclease activity.</text>
</comment>
<dbReference type="InterPro" id="IPR019760">
    <property type="entry name" value="DNA-dir_DNA_pol_A_CS"/>
</dbReference>
<evidence type="ECO:0000256" key="4">
    <source>
        <dbReference type="ARBA" id="ARBA00022679"/>
    </source>
</evidence>
<dbReference type="InterPro" id="IPR018320">
    <property type="entry name" value="DNA_polymerase_1"/>
</dbReference>
<comment type="catalytic activity">
    <reaction evidence="11 13">
        <text>DNA(n) + a 2'-deoxyribonucleoside 5'-triphosphate = DNA(n+1) + diphosphate</text>
        <dbReference type="Rhea" id="RHEA:22508"/>
        <dbReference type="Rhea" id="RHEA-COMP:17339"/>
        <dbReference type="Rhea" id="RHEA-COMP:17340"/>
        <dbReference type="ChEBI" id="CHEBI:33019"/>
        <dbReference type="ChEBI" id="CHEBI:61560"/>
        <dbReference type="ChEBI" id="CHEBI:173112"/>
        <dbReference type="EC" id="2.7.7.7"/>
    </reaction>
</comment>
<dbReference type="Pfam" id="PF00476">
    <property type="entry name" value="DNA_pol_A"/>
    <property type="match status" value="1"/>
</dbReference>
<reference evidence="16" key="1">
    <citation type="submission" date="2020-10" db="EMBL/GenBank/DDBJ databases">
        <authorList>
            <person name="Gilroy R."/>
        </authorList>
    </citation>
    <scope>NUCLEOTIDE SEQUENCE</scope>
    <source>
        <strain evidence="16">ChiSjej2B20-13462</strain>
    </source>
</reference>
<dbReference type="GO" id="GO:0003677">
    <property type="term" value="F:DNA binding"/>
    <property type="evidence" value="ECO:0007669"/>
    <property type="project" value="UniProtKB-UniRule"/>
</dbReference>
<dbReference type="CDD" id="cd08637">
    <property type="entry name" value="DNA_pol_A_pol_I_C"/>
    <property type="match status" value="1"/>
</dbReference>
<dbReference type="Gene3D" id="3.30.420.10">
    <property type="entry name" value="Ribonuclease H-like superfamily/Ribonuclease H"/>
    <property type="match status" value="1"/>
</dbReference>
<dbReference type="SMART" id="SM00482">
    <property type="entry name" value="POLAc"/>
    <property type="match status" value="1"/>
</dbReference>
<dbReference type="InterPro" id="IPR008918">
    <property type="entry name" value="HhH2"/>
</dbReference>
<evidence type="ECO:0000256" key="10">
    <source>
        <dbReference type="ARBA" id="ARBA00023204"/>
    </source>
</evidence>
<feature type="domain" description="5'-3' exonuclease" evidence="14">
    <location>
        <begin position="1"/>
        <end position="263"/>
    </location>
</feature>
<dbReference type="InterPro" id="IPR002421">
    <property type="entry name" value="5-3_exonuclease"/>
</dbReference>
<dbReference type="Gene3D" id="1.10.150.20">
    <property type="entry name" value="5' to 3' exonuclease, C-terminal subdomain"/>
    <property type="match status" value="2"/>
</dbReference>
<dbReference type="SUPFAM" id="SSF53098">
    <property type="entry name" value="Ribonuclease H-like"/>
    <property type="match status" value="1"/>
</dbReference>
<dbReference type="PRINTS" id="PR00868">
    <property type="entry name" value="DNAPOLI"/>
</dbReference>
<reference evidence="16" key="2">
    <citation type="journal article" date="2021" name="PeerJ">
        <title>Extensive microbial diversity within the chicken gut microbiome revealed by metagenomics and culture.</title>
        <authorList>
            <person name="Gilroy R."/>
            <person name="Ravi A."/>
            <person name="Getino M."/>
            <person name="Pursley I."/>
            <person name="Horton D.L."/>
            <person name="Alikhan N.F."/>
            <person name="Baker D."/>
            <person name="Gharbi K."/>
            <person name="Hall N."/>
            <person name="Watson M."/>
            <person name="Adriaenssens E.M."/>
            <person name="Foster-Nyarko E."/>
            <person name="Jarju S."/>
            <person name="Secka A."/>
            <person name="Antonio M."/>
            <person name="Oren A."/>
            <person name="Chaudhuri R.R."/>
            <person name="La Ragione R."/>
            <person name="Hildebrand F."/>
            <person name="Pallen M.J."/>
        </authorList>
    </citation>
    <scope>NUCLEOTIDE SEQUENCE</scope>
    <source>
        <strain evidence="16">ChiSjej2B20-13462</strain>
    </source>
</reference>
<dbReference type="SUPFAM" id="SSF88723">
    <property type="entry name" value="PIN domain-like"/>
    <property type="match status" value="1"/>
</dbReference>
<keyword evidence="13" id="KW-0540">Nuclease</keyword>
<keyword evidence="8 13" id="KW-0239">DNA-directed DNA polymerase</keyword>
<evidence type="ECO:0000259" key="14">
    <source>
        <dbReference type="SMART" id="SM00475"/>
    </source>
</evidence>
<dbReference type="EC" id="2.7.7.7" evidence="2 12"/>
<dbReference type="Gene3D" id="3.30.70.370">
    <property type="match status" value="1"/>
</dbReference>
<protein>
    <recommendedName>
        <fullName evidence="3 12">DNA polymerase I</fullName>
        <ecNumber evidence="2 12">2.7.7.7</ecNumber>
    </recommendedName>
</protein>
<evidence type="ECO:0000256" key="11">
    <source>
        <dbReference type="ARBA" id="ARBA00049244"/>
    </source>
</evidence>
<evidence type="ECO:0000256" key="3">
    <source>
        <dbReference type="ARBA" id="ARBA00020311"/>
    </source>
</evidence>
<dbReference type="InterPro" id="IPR043502">
    <property type="entry name" value="DNA/RNA_pol_sf"/>
</dbReference>
<dbReference type="PANTHER" id="PTHR10133">
    <property type="entry name" value="DNA POLYMERASE I"/>
    <property type="match status" value="1"/>
</dbReference>
<dbReference type="Gene3D" id="1.20.1060.10">
    <property type="entry name" value="Taq DNA Polymerase, Chain T, domain 4"/>
    <property type="match status" value="1"/>
</dbReference>
<dbReference type="SUPFAM" id="SSF47807">
    <property type="entry name" value="5' to 3' exonuclease, C-terminal subdomain"/>
    <property type="match status" value="1"/>
</dbReference>
<dbReference type="InterPro" id="IPR020045">
    <property type="entry name" value="DNA_polI_H3TH"/>
</dbReference>
<dbReference type="Proteomes" id="UP000886874">
    <property type="component" value="Unassembled WGS sequence"/>
</dbReference>
<dbReference type="InterPro" id="IPR036279">
    <property type="entry name" value="5-3_exonuclease_C_sf"/>
</dbReference>
<dbReference type="NCBIfam" id="TIGR00593">
    <property type="entry name" value="pola"/>
    <property type="match status" value="1"/>
</dbReference>
<dbReference type="InterPro" id="IPR002298">
    <property type="entry name" value="DNA_polymerase_A"/>
</dbReference>
<dbReference type="InterPro" id="IPR020046">
    <property type="entry name" value="5-3_exonucl_a-hlix_arch_N"/>
</dbReference>
<evidence type="ECO:0000313" key="17">
    <source>
        <dbReference type="Proteomes" id="UP000886874"/>
    </source>
</evidence>
<evidence type="ECO:0000256" key="8">
    <source>
        <dbReference type="ARBA" id="ARBA00022932"/>
    </source>
</evidence>
<dbReference type="GO" id="GO:0006261">
    <property type="term" value="P:DNA-templated DNA replication"/>
    <property type="evidence" value="ECO:0007669"/>
    <property type="project" value="UniProtKB-UniRule"/>
</dbReference>
<keyword evidence="13" id="KW-0378">Hydrolase</keyword>
<evidence type="ECO:0000256" key="6">
    <source>
        <dbReference type="ARBA" id="ARBA00022705"/>
    </source>
</evidence>
<dbReference type="SMART" id="SM00279">
    <property type="entry name" value="HhH2"/>
    <property type="match status" value="1"/>
</dbReference>
<dbReference type="FunFam" id="1.10.150.20:FF:000002">
    <property type="entry name" value="DNA polymerase I"/>
    <property type="match status" value="1"/>
</dbReference>
<dbReference type="GO" id="GO:0006302">
    <property type="term" value="P:double-strand break repair"/>
    <property type="evidence" value="ECO:0007669"/>
    <property type="project" value="TreeGrafter"/>
</dbReference>
<dbReference type="NCBIfam" id="NF004397">
    <property type="entry name" value="PRK05755.1"/>
    <property type="match status" value="1"/>
</dbReference>
<keyword evidence="5 13" id="KW-0548">Nucleotidyltransferase</keyword>
<dbReference type="InterPro" id="IPR001098">
    <property type="entry name" value="DNA-dir_DNA_pol_A_palm_dom"/>
</dbReference>
<evidence type="ECO:0000256" key="5">
    <source>
        <dbReference type="ARBA" id="ARBA00022695"/>
    </source>
</evidence>
<accession>A0A9D0Z461</accession>
<dbReference type="Pfam" id="PF01367">
    <property type="entry name" value="5_3_exonuc"/>
    <property type="match status" value="1"/>
</dbReference>
<evidence type="ECO:0000256" key="9">
    <source>
        <dbReference type="ARBA" id="ARBA00023125"/>
    </source>
</evidence>
<dbReference type="FunFam" id="1.10.150.20:FF:000003">
    <property type="entry name" value="DNA polymerase I"/>
    <property type="match status" value="1"/>
</dbReference>
<dbReference type="CDD" id="cd06140">
    <property type="entry name" value="DNA_polA_I_Bacillus_like_exo"/>
    <property type="match status" value="1"/>
</dbReference>
<evidence type="ECO:0000259" key="15">
    <source>
        <dbReference type="SMART" id="SM00482"/>
    </source>
</evidence>
<evidence type="ECO:0000256" key="2">
    <source>
        <dbReference type="ARBA" id="ARBA00012417"/>
    </source>
</evidence>
<dbReference type="EMBL" id="DVFN01000009">
    <property type="protein sequence ID" value="HIQ68819.1"/>
    <property type="molecule type" value="Genomic_DNA"/>
</dbReference>
<comment type="similarity">
    <text evidence="1 13">Belongs to the DNA polymerase type-A family.</text>
</comment>
<evidence type="ECO:0000256" key="7">
    <source>
        <dbReference type="ARBA" id="ARBA00022763"/>
    </source>
</evidence>
<dbReference type="Gene3D" id="3.40.50.1010">
    <property type="entry name" value="5'-nuclease"/>
    <property type="match status" value="1"/>
</dbReference>
<gene>
    <name evidence="13 16" type="primary">polA</name>
    <name evidence="16" type="ORF">IAA67_00580</name>
</gene>
<dbReference type="InterPro" id="IPR036397">
    <property type="entry name" value="RNaseH_sf"/>
</dbReference>
<dbReference type="InterPro" id="IPR012337">
    <property type="entry name" value="RNaseH-like_sf"/>
</dbReference>
<dbReference type="SUPFAM" id="SSF56672">
    <property type="entry name" value="DNA/RNA polymerases"/>
    <property type="match status" value="1"/>
</dbReference>
<keyword evidence="7 13" id="KW-0227">DNA damage</keyword>
<keyword evidence="9 13" id="KW-0238">DNA-binding</keyword>
<sequence length="836" mass="91585">MKLMILDGNSVINRAFYGVRPLTTREGLYTNAIYGFLNILEKLVKEEEPDALCVAFDLKGPTFRHLQYEGYKATRHGMPEELAQQMPVMKEVLTAMRIPIYACQGWEADDVIGTVSKICCGRDWQCVVVTGDRDSLQLVNDCVSVKLVATKGGQTLTTLYTPAVFEAEYGFEPQRLIDLKSLMGDSSDNIPGVAGVGPKTATDLLLKFGTLDGIYGHLDSPDIRETVRKKLRAGEESARLSYDLATIRCEAPIDFSPEDALRQEADKPALLALFTKLEFVRLIDRYGLRSAAPAPQAQAEAPALTCALPPADAPCALAFSPDGETVAVAWEAGVCTAPAGSIQALCEGGGSKTCADWKTVRGRLLDRGWTPRGFDFDVSLAGYLLDPSQSDYAVAKLAPAYLNQTAADLTAEAAAMAQLRPVLTDKLEAQGMDRLYREIEFPLCAVLSDMERIGVAVDRTALADFGAMLARRIDEAQAAVYALAGEEFNILSTKKLGEILFDKLGLPPVKKTKTGYSTNAEVLEKLRPKHPIIDAILEYRMLTKLSSTYADGLLKVIAADGRIHTTFQNMVTATGRLSSTEPNLQNIPVRRELGSEIRKMFVARPGWVLVDADYSQIELRVLAHIADDAHMQAAFSSGEDIHAVTASQVFRVPLDQVTPEMRRNAKAVNFGIVYGISAWSLSQDIGVSPDEARAYMDAYLENYSGVRTYMKDIVETAKTQGYVTTLYGRRRYLPELKSSNFNLRSFGERVALNTPIQGTAADIIKLAMIRVDQALREAGLEAKLILQVHDELIVECPQAETQAAAAILQREMEQVAQLKVPLVVEAKAGGSWYEAK</sequence>
<feature type="domain" description="DNA-directed DNA polymerase family A palm" evidence="15">
    <location>
        <begin position="594"/>
        <end position="800"/>
    </location>
</feature>
<keyword evidence="6 13" id="KW-0235">DNA replication</keyword>
<dbReference type="CDD" id="cd09859">
    <property type="entry name" value="PIN_53EXO"/>
    <property type="match status" value="1"/>
</dbReference>
<keyword evidence="10 13" id="KW-0234">DNA repair</keyword>
<comment type="caution">
    <text evidence="16">The sequence shown here is derived from an EMBL/GenBank/DDBJ whole genome shotgun (WGS) entry which is preliminary data.</text>
</comment>
<keyword evidence="4 13" id="KW-0808">Transferase</keyword>
<dbReference type="PANTHER" id="PTHR10133:SF27">
    <property type="entry name" value="DNA POLYMERASE NU"/>
    <property type="match status" value="1"/>
</dbReference>
<name>A0A9D0Z461_9FIRM</name>
<dbReference type="SMART" id="SM00475">
    <property type="entry name" value="53EXOc"/>
    <property type="match status" value="1"/>
</dbReference>
<dbReference type="InterPro" id="IPR029060">
    <property type="entry name" value="PIN-like_dom_sf"/>
</dbReference>
<dbReference type="AlphaFoldDB" id="A0A9D0Z461"/>
<proteinExistence type="inferred from homology"/>
<evidence type="ECO:0000256" key="12">
    <source>
        <dbReference type="NCBIfam" id="TIGR00593"/>
    </source>
</evidence>
<dbReference type="Pfam" id="PF02739">
    <property type="entry name" value="5_3_exonuc_N"/>
    <property type="match status" value="1"/>
</dbReference>
<dbReference type="FunFam" id="1.20.1060.10:FF:000001">
    <property type="entry name" value="DNA polymerase I"/>
    <property type="match status" value="1"/>
</dbReference>
<evidence type="ECO:0000313" key="16">
    <source>
        <dbReference type="EMBL" id="HIQ68819.1"/>
    </source>
</evidence>
<evidence type="ECO:0000256" key="13">
    <source>
        <dbReference type="RuleBase" id="RU004460"/>
    </source>
</evidence>
<organism evidence="16 17">
    <name type="scientific">Candidatus Avoscillospira stercorigallinarum</name>
    <dbReference type="NCBI Taxonomy" id="2840708"/>
    <lineage>
        <taxon>Bacteria</taxon>
        <taxon>Bacillati</taxon>
        <taxon>Bacillota</taxon>
        <taxon>Clostridia</taxon>
        <taxon>Eubacteriales</taxon>
        <taxon>Oscillospiraceae</taxon>
        <taxon>Oscillospiraceae incertae sedis</taxon>
        <taxon>Candidatus Avoscillospira</taxon>
    </lineage>
</organism>
<comment type="subunit">
    <text evidence="13">Single-chain monomer with multiple functions.</text>
</comment>
<keyword evidence="13" id="KW-0269">Exonuclease</keyword>
<dbReference type="GO" id="GO:0008409">
    <property type="term" value="F:5'-3' exonuclease activity"/>
    <property type="evidence" value="ECO:0007669"/>
    <property type="project" value="UniProtKB-UniRule"/>
</dbReference>
<dbReference type="CDD" id="cd09898">
    <property type="entry name" value="H3TH_53EXO"/>
    <property type="match status" value="1"/>
</dbReference>
<evidence type="ECO:0000256" key="1">
    <source>
        <dbReference type="ARBA" id="ARBA00007705"/>
    </source>
</evidence>